<dbReference type="CDD" id="cd01299">
    <property type="entry name" value="Met_dep_hydrolase_A"/>
    <property type="match status" value="1"/>
</dbReference>
<keyword evidence="3" id="KW-1185">Reference proteome</keyword>
<keyword evidence="2" id="KW-0378">Hydrolase</keyword>
<gene>
    <name evidence="2" type="ORF">D0435_10545</name>
</gene>
<dbReference type="PANTHER" id="PTHR43135">
    <property type="entry name" value="ALPHA-D-RIBOSE 1-METHYLPHOSPHONATE 5-TRIPHOSPHATE DIPHOSPHATASE"/>
    <property type="match status" value="1"/>
</dbReference>
<name>A0A845QIY3_9FIRM</name>
<dbReference type="RefSeq" id="WP_160202377.1">
    <property type="nucleotide sequence ID" value="NZ_QXWK01000019.1"/>
</dbReference>
<comment type="caution">
    <text evidence="2">The sequence shown here is derived from an EMBL/GenBank/DDBJ whole genome shotgun (WGS) entry which is preliminary data.</text>
</comment>
<dbReference type="InterPro" id="IPR051781">
    <property type="entry name" value="Metallo-dep_Hydrolase"/>
</dbReference>
<proteinExistence type="predicted"/>
<feature type="domain" description="Amidohydrolase-related" evidence="1">
    <location>
        <begin position="52"/>
        <end position="384"/>
    </location>
</feature>
<dbReference type="InterPro" id="IPR011059">
    <property type="entry name" value="Metal-dep_hydrolase_composite"/>
</dbReference>
<evidence type="ECO:0000313" key="3">
    <source>
        <dbReference type="Proteomes" id="UP000446866"/>
    </source>
</evidence>
<dbReference type="PANTHER" id="PTHR43135:SF3">
    <property type="entry name" value="ALPHA-D-RIBOSE 1-METHYLPHOSPHONATE 5-TRIPHOSPHATE DIPHOSPHATASE"/>
    <property type="match status" value="1"/>
</dbReference>
<dbReference type="SUPFAM" id="SSF51556">
    <property type="entry name" value="Metallo-dependent hydrolases"/>
    <property type="match status" value="1"/>
</dbReference>
<dbReference type="Proteomes" id="UP000446866">
    <property type="component" value="Unassembled WGS sequence"/>
</dbReference>
<dbReference type="Gene3D" id="2.30.40.10">
    <property type="entry name" value="Urease, subunit C, domain 1"/>
    <property type="match status" value="1"/>
</dbReference>
<reference evidence="2 3" key="1">
    <citation type="submission" date="2018-08" db="EMBL/GenBank/DDBJ databases">
        <title>Murine metabolic-syndrome-specific gut microbial biobank.</title>
        <authorList>
            <person name="Liu C."/>
        </authorList>
    </citation>
    <scope>NUCLEOTIDE SEQUENCE [LARGE SCALE GENOMIC DNA]</scope>
    <source>
        <strain evidence="2 3">28</strain>
    </source>
</reference>
<dbReference type="GO" id="GO:0016810">
    <property type="term" value="F:hydrolase activity, acting on carbon-nitrogen (but not peptide) bonds"/>
    <property type="evidence" value="ECO:0007669"/>
    <property type="project" value="InterPro"/>
</dbReference>
<dbReference type="EMBL" id="QXWK01000019">
    <property type="protein sequence ID" value="NBH62090.1"/>
    <property type="molecule type" value="Genomic_DNA"/>
</dbReference>
<evidence type="ECO:0000259" key="1">
    <source>
        <dbReference type="Pfam" id="PF01979"/>
    </source>
</evidence>
<evidence type="ECO:0000313" key="2">
    <source>
        <dbReference type="EMBL" id="NBH62090.1"/>
    </source>
</evidence>
<organism evidence="2 3">
    <name type="scientific">Anaerotruncus colihominis</name>
    <dbReference type="NCBI Taxonomy" id="169435"/>
    <lineage>
        <taxon>Bacteria</taxon>
        <taxon>Bacillati</taxon>
        <taxon>Bacillota</taxon>
        <taxon>Clostridia</taxon>
        <taxon>Eubacteriales</taxon>
        <taxon>Oscillospiraceae</taxon>
        <taxon>Anaerotruncus</taxon>
    </lineage>
</organism>
<dbReference type="InterPro" id="IPR032466">
    <property type="entry name" value="Metal_Hydrolase"/>
</dbReference>
<dbReference type="Gene3D" id="3.20.20.140">
    <property type="entry name" value="Metal-dependent hydrolases"/>
    <property type="match status" value="1"/>
</dbReference>
<dbReference type="Pfam" id="PF01979">
    <property type="entry name" value="Amidohydro_1"/>
    <property type="match status" value="1"/>
</dbReference>
<accession>A0A845QIY3</accession>
<dbReference type="SUPFAM" id="SSF51338">
    <property type="entry name" value="Composite domain of metallo-dependent hydrolases"/>
    <property type="match status" value="1"/>
</dbReference>
<sequence>MILNNCRLIPQLSGGVASDCGSVCIEDGKIVRVSAASVSDAGEDVFDCGGKTLLPGLIDLHTHITLLGGAGVDCVNDPMKLLIAAVEQAQKCLPYGYTTIRDCGSFAGVAIYARDMIQKGIAPGPRILANGETLTSSIMWKPGGSEAGVRLSDGAEEYRRHVRMEAAMGADFIKIYASGSAYDPSGVPKHPIMTRDEIRTAVETAHMHGLYVASHCHADSAIRDCIECGVKTIEHATYISDETIALLQKTQDCYLVPTFAAMYVSQTEPAAREFWLARLTPMLEACARQIEKAYKAGEKMGFGTDSAPGSPQYEKGVEFQMRKDYCHMENVDILLQATKYNAEIAGIDHMVGEIREGLMADLILVEGNPAEDISVMYHRPACVWQAGKRI</sequence>
<dbReference type="AlphaFoldDB" id="A0A845QIY3"/>
<protein>
    <submittedName>
        <fullName evidence="2">Amidohydrolase family protein</fullName>
    </submittedName>
</protein>
<dbReference type="InterPro" id="IPR006680">
    <property type="entry name" value="Amidohydro-rel"/>
</dbReference>
<dbReference type="InterPro" id="IPR057744">
    <property type="entry name" value="OTAase-like"/>
</dbReference>